<dbReference type="AlphaFoldDB" id="A0A0T9M571"/>
<protein>
    <submittedName>
        <fullName evidence="2">Uncharacterized protein</fullName>
    </submittedName>
</protein>
<dbReference type="Proteomes" id="UP000045824">
    <property type="component" value="Unassembled WGS sequence"/>
</dbReference>
<evidence type="ECO:0000313" key="2">
    <source>
        <dbReference type="EMBL" id="CNF62317.1"/>
    </source>
</evidence>
<keyword evidence="1" id="KW-0175">Coiled coil</keyword>
<dbReference type="RefSeq" id="WP_050120163.1">
    <property type="nucleotide sequence ID" value="NZ_CAWMAB010000027.1"/>
</dbReference>
<organism evidence="2 3">
    <name type="scientific">Yersinia kristensenii</name>
    <dbReference type="NCBI Taxonomy" id="28152"/>
    <lineage>
        <taxon>Bacteria</taxon>
        <taxon>Pseudomonadati</taxon>
        <taxon>Pseudomonadota</taxon>
        <taxon>Gammaproteobacteria</taxon>
        <taxon>Enterobacterales</taxon>
        <taxon>Yersiniaceae</taxon>
        <taxon>Yersinia</taxon>
    </lineage>
</organism>
<evidence type="ECO:0000313" key="3">
    <source>
        <dbReference type="Proteomes" id="UP000045824"/>
    </source>
</evidence>
<name>A0A0T9M571_YERKR</name>
<sequence length="399" mass="46059">MTVISSATSNPQVVIANNDQKDKSDSNNITLEKIKLEIVTAFTGIEYGANSKISNLIKRNTNVTTLEDIIISVNKYLEKSKGKDRCNVFISNIEKEQNSEINKNYKLEKHSDGLCQFIDRRHAVDDVCSSEVNEEVRYKESQIQKKNDRVINEEKIKKELQEKKELKEEIERINNNLGKLERLDTISRGLVAVSDVVFECKTFSGSDRIKKKHDFLKSKNIDSSCLIELKEHIEQLEGLEKLYIDNMYLNMEELPKFHENLESVKNEGVRDAAKMINTLIENLSYKEKTIRTRVVNIIASFLFPNLFKNRESEKMQFVGNIINLKELITDLSHKPGYENLMKAKWLYGLVTQMLVKGTPAQYPFDPLGVLSPDRKVWLELQKEWLKPLEPKSDEPKLSS</sequence>
<evidence type="ECO:0000256" key="1">
    <source>
        <dbReference type="SAM" id="Coils"/>
    </source>
</evidence>
<reference evidence="2 3" key="1">
    <citation type="submission" date="2015-03" db="EMBL/GenBank/DDBJ databases">
        <authorList>
            <person name="Murphy D."/>
        </authorList>
    </citation>
    <scope>NUCLEOTIDE SEQUENCE [LARGE SCALE GENOMIC DNA]</scope>
    <source>
        <strain evidence="2 3">FCF326</strain>
    </source>
</reference>
<accession>A0A0T9M571</accession>
<feature type="coiled-coil region" evidence="1">
    <location>
        <begin position="143"/>
        <end position="183"/>
    </location>
</feature>
<dbReference type="EMBL" id="CPYI01000027">
    <property type="protein sequence ID" value="CNF62317.1"/>
    <property type="molecule type" value="Genomic_DNA"/>
</dbReference>
<gene>
    <name evidence="2" type="ORF">ERS008491_04270</name>
</gene>
<proteinExistence type="predicted"/>